<sequence>MGRRILIIHNPRAGLARPQRYKAVLKYLVQARASLEILQTTRHVSGDTTNCPPLTA</sequence>
<reference evidence="1 2" key="1">
    <citation type="journal article" date="2014" name="Genome Announc.">
        <title>Draft Genome Sequence of Lutibaculum baratangense Strain AMV1T, Isolated from a Mud Volcano in Andamans, India.</title>
        <authorList>
            <person name="Singh A."/>
            <person name="Sreenivas A."/>
            <person name="Sathyanarayana Reddy G."/>
            <person name="Pinnaka A.K."/>
            <person name="Shivaji S."/>
        </authorList>
    </citation>
    <scope>NUCLEOTIDE SEQUENCE [LARGE SCALE GENOMIC DNA]</scope>
    <source>
        <strain evidence="1 2">AMV1</strain>
    </source>
</reference>
<dbReference type="EMBL" id="AWXZ01000036">
    <property type="protein sequence ID" value="ESR23995.1"/>
    <property type="molecule type" value="Genomic_DNA"/>
</dbReference>
<evidence type="ECO:0000313" key="2">
    <source>
        <dbReference type="Proteomes" id="UP000017819"/>
    </source>
</evidence>
<accession>V4RL94</accession>
<organism evidence="1 2">
    <name type="scientific">Lutibaculum baratangense AMV1</name>
    <dbReference type="NCBI Taxonomy" id="631454"/>
    <lineage>
        <taxon>Bacteria</taxon>
        <taxon>Pseudomonadati</taxon>
        <taxon>Pseudomonadota</taxon>
        <taxon>Alphaproteobacteria</taxon>
        <taxon>Hyphomicrobiales</taxon>
        <taxon>Tepidamorphaceae</taxon>
        <taxon>Lutibaculum</taxon>
    </lineage>
</organism>
<comment type="caution">
    <text evidence="1">The sequence shown here is derived from an EMBL/GenBank/DDBJ whole genome shotgun (WGS) entry which is preliminary data.</text>
</comment>
<dbReference type="RefSeq" id="WP_023432889.1">
    <property type="nucleotide sequence ID" value="NZ_AWXZ01000036.1"/>
</dbReference>
<keyword evidence="2" id="KW-1185">Reference proteome</keyword>
<dbReference type="AlphaFoldDB" id="V4RL94"/>
<protein>
    <submittedName>
        <fullName evidence="1">Uncharacterized protein</fullName>
    </submittedName>
</protein>
<name>V4RL94_9HYPH</name>
<proteinExistence type="predicted"/>
<dbReference type="Proteomes" id="UP000017819">
    <property type="component" value="Unassembled WGS sequence"/>
</dbReference>
<gene>
    <name evidence="1" type="ORF">N177_2764</name>
</gene>
<evidence type="ECO:0000313" key="1">
    <source>
        <dbReference type="EMBL" id="ESR23995.1"/>
    </source>
</evidence>